<comment type="similarity">
    <text evidence="5">Belongs to the ABC-2 integral membrane protein family.</text>
</comment>
<comment type="caution">
    <text evidence="7">The sequence shown here is derived from an EMBL/GenBank/DDBJ whole genome shotgun (WGS) entry which is preliminary data.</text>
</comment>
<dbReference type="PANTHER" id="PTHR43027">
    <property type="entry name" value="DOXORUBICIN RESISTANCE ABC TRANSPORTER PERMEASE PROTEIN DRRC-RELATED"/>
    <property type="match status" value="1"/>
</dbReference>
<dbReference type="EMBL" id="VJMF01000030">
    <property type="protein sequence ID" value="TRL35385.1"/>
    <property type="molecule type" value="Genomic_DNA"/>
</dbReference>
<dbReference type="PROSITE" id="PS51012">
    <property type="entry name" value="ABC_TM2"/>
    <property type="match status" value="1"/>
</dbReference>
<evidence type="ECO:0000256" key="1">
    <source>
        <dbReference type="ARBA" id="ARBA00004141"/>
    </source>
</evidence>
<organism evidence="7 9">
    <name type="scientific">Methylosinus sporium</name>
    <dbReference type="NCBI Taxonomy" id="428"/>
    <lineage>
        <taxon>Bacteria</taxon>
        <taxon>Pseudomonadati</taxon>
        <taxon>Pseudomonadota</taxon>
        <taxon>Alphaproteobacteria</taxon>
        <taxon>Hyphomicrobiales</taxon>
        <taxon>Methylocystaceae</taxon>
        <taxon>Methylosinus</taxon>
    </lineage>
</organism>
<keyword evidence="9" id="KW-1185">Reference proteome</keyword>
<reference evidence="8 10" key="3">
    <citation type="submission" date="2019-07" db="EMBL/GenBank/DDBJ databases">
        <title>Ln-dependent methylotrophs.</title>
        <authorList>
            <person name="Tani A."/>
        </authorList>
    </citation>
    <scope>NUCLEOTIDE SEQUENCE [LARGE SCALE GENOMIC DNA]</scope>
    <source>
        <strain evidence="8 10">SM89A</strain>
    </source>
</reference>
<dbReference type="EMBL" id="PUIV01000003">
    <property type="protein sequence ID" value="PWB95315.1"/>
    <property type="molecule type" value="Genomic_DNA"/>
</dbReference>
<dbReference type="PANTHER" id="PTHR43027:SF1">
    <property type="entry name" value="DOXORUBICIN RESISTANCE ABC TRANSPORTER PERMEASE PROTEIN DRRC-RELATED"/>
    <property type="match status" value="1"/>
</dbReference>
<feature type="transmembrane region" description="Helical" evidence="5">
    <location>
        <begin position="184"/>
        <end position="202"/>
    </location>
</feature>
<dbReference type="GO" id="GO:0140359">
    <property type="term" value="F:ABC-type transporter activity"/>
    <property type="evidence" value="ECO:0007669"/>
    <property type="project" value="InterPro"/>
</dbReference>
<keyword evidence="3 5" id="KW-1133">Transmembrane helix</keyword>
<dbReference type="InterPro" id="IPR047817">
    <property type="entry name" value="ABC2_TM_bact-type"/>
</dbReference>
<evidence type="ECO:0000259" key="6">
    <source>
        <dbReference type="PROSITE" id="PS51012"/>
    </source>
</evidence>
<keyword evidence="2 5" id="KW-0812">Transmembrane</keyword>
<evidence type="ECO:0000313" key="9">
    <source>
        <dbReference type="Proteomes" id="UP000245137"/>
    </source>
</evidence>
<name>A0A2U1SUM1_METSR</name>
<evidence type="ECO:0000256" key="2">
    <source>
        <dbReference type="ARBA" id="ARBA00022692"/>
    </source>
</evidence>
<protein>
    <recommendedName>
        <fullName evidence="5">Transport permease protein</fullName>
    </recommendedName>
</protein>
<evidence type="ECO:0000256" key="3">
    <source>
        <dbReference type="ARBA" id="ARBA00022989"/>
    </source>
</evidence>
<dbReference type="Proteomes" id="UP000316781">
    <property type="component" value="Unassembled WGS sequence"/>
</dbReference>
<dbReference type="InterPro" id="IPR013525">
    <property type="entry name" value="ABC2_TM"/>
</dbReference>
<evidence type="ECO:0000313" key="7">
    <source>
        <dbReference type="EMBL" id="PWB95315.1"/>
    </source>
</evidence>
<feature type="domain" description="ABC transmembrane type-2" evidence="6">
    <location>
        <begin position="28"/>
        <end position="260"/>
    </location>
</feature>
<feature type="transmembrane region" description="Helical" evidence="5">
    <location>
        <begin position="238"/>
        <end position="262"/>
    </location>
</feature>
<proteinExistence type="inferred from homology"/>
<evidence type="ECO:0000313" key="8">
    <source>
        <dbReference type="EMBL" id="TRL35385.1"/>
    </source>
</evidence>
<evidence type="ECO:0000313" key="10">
    <source>
        <dbReference type="Proteomes" id="UP000316781"/>
    </source>
</evidence>
<accession>A0A2U1SUM1</accession>
<gene>
    <name evidence="7" type="ORF">C5689_04055</name>
    <name evidence="8" type="ORF">FM996_07490</name>
</gene>
<dbReference type="GO" id="GO:0005886">
    <property type="term" value="C:plasma membrane"/>
    <property type="evidence" value="ECO:0007669"/>
    <property type="project" value="UniProtKB-SubCell"/>
</dbReference>
<feature type="transmembrane region" description="Helical" evidence="5">
    <location>
        <begin position="147"/>
        <end position="175"/>
    </location>
</feature>
<keyword evidence="4 5" id="KW-0472">Membrane</keyword>
<keyword evidence="5" id="KW-1003">Cell membrane</keyword>
<evidence type="ECO:0000256" key="5">
    <source>
        <dbReference type="RuleBase" id="RU361157"/>
    </source>
</evidence>
<comment type="caution">
    <text evidence="5">Lacks conserved residue(s) required for the propagation of feature annotation.</text>
</comment>
<keyword evidence="5" id="KW-0813">Transport</keyword>
<dbReference type="RefSeq" id="WP_108915988.1">
    <property type="nucleotide sequence ID" value="NZ_BGJY01000012.1"/>
</dbReference>
<sequence length="275" mass="30534">MSASLEFSLARVGAMTLRYSYLLRSSMPRMLEMMYWPTVQMLTWGFLQTYLLRAPGGLAGADKTTIAAGSLIGAVLLWDILLRGQQGFSFSFLEEMWSRNIANLFMSPLRPAEFVVSMMAMSLIRLLVGMVPVTILAIWFFGFNLWALGFAFAAFFAILIFFAWSVGLFVSGLLLRYGLGAESLVWSLMFVIQPLGCVYYPVAVLPSWLQPICWALPPTYVFEGLRGVLVDHALRLDLMIYGLALDAALFAVASFAFVRLLAAARRAGTLLQTGE</sequence>
<comment type="subcellular location">
    <subcellularLocation>
        <location evidence="5">Cell inner membrane</location>
        <topology evidence="5">Multi-pass membrane protein</topology>
    </subcellularLocation>
    <subcellularLocation>
        <location evidence="1">Membrane</location>
        <topology evidence="1">Multi-pass membrane protein</topology>
    </subcellularLocation>
</comment>
<reference evidence="7" key="2">
    <citation type="submission" date="2018-02" db="EMBL/GenBank/DDBJ databases">
        <authorList>
            <person name="Cohen D.B."/>
            <person name="Kent A.D."/>
        </authorList>
    </citation>
    <scope>NUCLEOTIDE SEQUENCE</scope>
    <source>
        <strain evidence="7">DSM 17706</strain>
    </source>
</reference>
<feature type="transmembrane region" description="Helical" evidence="5">
    <location>
        <begin position="114"/>
        <end position="141"/>
    </location>
</feature>
<dbReference type="InterPro" id="IPR052902">
    <property type="entry name" value="ABC-2_transporter"/>
</dbReference>
<dbReference type="Pfam" id="PF01061">
    <property type="entry name" value="ABC2_membrane"/>
    <property type="match status" value="1"/>
</dbReference>
<dbReference type="Proteomes" id="UP000245137">
    <property type="component" value="Unassembled WGS sequence"/>
</dbReference>
<dbReference type="AlphaFoldDB" id="A0A2U1SUM1"/>
<evidence type="ECO:0000256" key="4">
    <source>
        <dbReference type="ARBA" id="ARBA00023136"/>
    </source>
</evidence>
<dbReference type="OrthoDB" id="9786643at2"/>
<reference evidence="7 9" key="1">
    <citation type="journal article" date="2018" name="Appl. Microbiol. Biotechnol.">
        <title>Co-cultivation of the strictly anaerobic methanogen Methanosarcina barkeri with aerobic methanotrophs in an oxygen-limited membrane bioreactor.</title>
        <authorList>
            <person name="In 't Zandt M.H."/>
            <person name="van den Bosch T.J.M."/>
            <person name="Rijkers R."/>
            <person name="van Kessel M.A.H.J."/>
            <person name="Jetten M.S.M."/>
            <person name="Welte C.U."/>
        </authorList>
    </citation>
    <scope>NUCLEOTIDE SEQUENCE [LARGE SCALE GENOMIC DNA]</scope>
    <source>
        <strain evidence="7 9">DSM 17706</strain>
    </source>
</reference>